<keyword evidence="2" id="KW-1185">Reference proteome</keyword>
<organism evidence="1 2">
    <name type="scientific">Rhodoferax antarcticus ANT.BR</name>
    <dbReference type="NCBI Taxonomy" id="1111071"/>
    <lineage>
        <taxon>Bacteria</taxon>
        <taxon>Pseudomonadati</taxon>
        <taxon>Pseudomonadota</taxon>
        <taxon>Betaproteobacteria</taxon>
        <taxon>Burkholderiales</taxon>
        <taxon>Comamonadaceae</taxon>
        <taxon>Rhodoferax</taxon>
    </lineage>
</organism>
<evidence type="ECO:0008006" key="3">
    <source>
        <dbReference type="Google" id="ProtNLM"/>
    </source>
</evidence>
<dbReference type="STRING" id="81479.RA876_16985"/>
<name>A0A1Q8YJT7_9BURK</name>
<dbReference type="RefSeq" id="WP_075585173.1">
    <property type="nucleotide sequence ID" value="NZ_MSYM01000005.1"/>
</dbReference>
<dbReference type="EMBL" id="MSYM01000005">
    <property type="protein sequence ID" value="OLP08306.1"/>
    <property type="molecule type" value="Genomic_DNA"/>
</dbReference>
<evidence type="ECO:0000313" key="1">
    <source>
        <dbReference type="EMBL" id="OLP08306.1"/>
    </source>
</evidence>
<protein>
    <recommendedName>
        <fullName evidence="3">Prevent-host-death family protein</fullName>
    </recommendedName>
</protein>
<dbReference type="AlphaFoldDB" id="A0A1Q8YJT7"/>
<proteinExistence type="predicted"/>
<reference evidence="1 2" key="1">
    <citation type="submission" date="2017-01" db="EMBL/GenBank/DDBJ databases">
        <title>Genome sequence of Rhodoferax antarcticus ANT.BR, a psychrophilic purple nonsulfur bacterium from an Antarctic microbial mat.</title>
        <authorList>
            <person name="Baker J."/>
            <person name="Riester C."/>
            <person name="Skinner B."/>
            <person name="Newell A."/>
            <person name="Swingley W."/>
            <person name="Madigan M."/>
            <person name="Jung D."/>
            <person name="Asao M."/>
            <person name="Chen M."/>
            <person name="Loughlin P."/>
            <person name="Pan H."/>
            <person name="Lin S."/>
            <person name="Li N."/>
            <person name="Shaw J."/>
            <person name="Prado M."/>
            <person name="Sherman C."/>
            <person name="Li X."/>
            <person name="Tang J."/>
            <person name="Blankenship R."/>
            <person name="Zhao T."/>
            <person name="Touchman J."/>
            <person name="Sattley M."/>
        </authorList>
    </citation>
    <scope>NUCLEOTIDE SEQUENCE [LARGE SCALE GENOMIC DNA]</scope>
    <source>
        <strain evidence="1 2">ANT.BR</strain>
    </source>
</reference>
<dbReference type="Proteomes" id="UP000185911">
    <property type="component" value="Unassembled WGS sequence"/>
</dbReference>
<comment type="caution">
    <text evidence="1">The sequence shown here is derived from an EMBL/GenBank/DDBJ whole genome shotgun (WGS) entry which is preliminary data.</text>
</comment>
<sequence>MSTIVLTVTEFSRGLSDFLNQVQYQGQTLDIQRGKRVVARVLPAAAPSGFPLDRLDDLLLKGPQISGSERQSMAKDVGALRSNLLTRDDPWAS</sequence>
<accession>A0A1Q8YJT7</accession>
<evidence type="ECO:0000313" key="2">
    <source>
        <dbReference type="Proteomes" id="UP000185911"/>
    </source>
</evidence>
<gene>
    <name evidence="1" type="ORF">BLL52_0594</name>
</gene>